<dbReference type="GeneTree" id="ENSGT00940000155166"/>
<comment type="similarity">
    <text evidence="2 11">Belongs to the sodium:solute symporter (SSF) (TC 2.A.21) family.</text>
</comment>
<accession>A0A4X2KMA4</accession>
<reference evidence="13" key="2">
    <citation type="submission" date="2025-08" db="UniProtKB">
        <authorList>
            <consortium name="Ensembl"/>
        </authorList>
    </citation>
    <scope>IDENTIFICATION</scope>
</reference>
<evidence type="ECO:0000313" key="14">
    <source>
        <dbReference type="Proteomes" id="UP000314987"/>
    </source>
</evidence>
<evidence type="ECO:0000256" key="7">
    <source>
        <dbReference type="ARBA" id="ARBA00023053"/>
    </source>
</evidence>
<dbReference type="InterPro" id="IPR001734">
    <property type="entry name" value="Na/solute_symporter"/>
</dbReference>
<feature type="transmembrane region" description="Helical" evidence="12">
    <location>
        <begin position="71"/>
        <end position="89"/>
    </location>
</feature>
<keyword evidence="10" id="KW-0739">Sodium transport</keyword>
<evidence type="ECO:0000256" key="9">
    <source>
        <dbReference type="ARBA" id="ARBA00023136"/>
    </source>
</evidence>
<keyword evidence="3" id="KW-0813">Transport</keyword>
<evidence type="ECO:0000256" key="5">
    <source>
        <dbReference type="ARBA" id="ARBA00022692"/>
    </source>
</evidence>
<protein>
    <recommendedName>
        <fullName evidence="15">Solute carrier family 5 member 8</fullName>
    </recommendedName>
</protein>
<dbReference type="Ensembl" id="ENSVURT00010014690.1">
    <property type="protein sequence ID" value="ENSVURP00010012908.1"/>
    <property type="gene ID" value="ENSVURG00010009940.1"/>
</dbReference>
<feature type="transmembrane region" description="Helical" evidence="12">
    <location>
        <begin position="101"/>
        <end position="124"/>
    </location>
</feature>
<evidence type="ECO:0000256" key="10">
    <source>
        <dbReference type="ARBA" id="ARBA00023201"/>
    </source>
</evidence>
<evidence type="ECO:0000256" key="1">
    <source>
        <dbReference type="ARBA" id="ARBA00004651"/>
    </source>
</evidence>
<dbReference type="Pfam" id="PF00474">
    <property type="entry name" value="SSF"/>
    <property type="match status" value="1"/>
</dbReference>
<dbReference type="InterPro" id="IPR038377">
    <property type="entry name" value="Na/Glc_symporter_sf"/>
</dbReference>
<dbReference type="InterPro" id="IPR051163">
    <property type="entry name" value="Sodium:Solute_Symporter_SSF"/>
</dbReference>
<proteinExistence type="inferred from homology"/>
<dbReference type="STRING" id="29139.ENSVURP00010012908"/>
<evidence type="ECO:0000256" key="6">
    <source>
        <dbReference type="ARBA" id="ARBA00022989"/>
    </source>
</evidence>
<evidence type="ECO:0000256" key="3">
    <source>
        <dbReference type="ARBA" id="ARBA00022448"/>
    </source>
</evidence>
<evidence type="ECO:0008006" key="15">
    <source>
        <dbReference type="Google" id="ProtNLM"/>
    </source>
</evidence>
<dbReference type="Gene3D" id="1.20.1730.10">
    <property type="entry name" value="Sodium/glucose cotransporter"/>
    <property type="match status" value="1"/>
</dbReference>
<dbReference type="PANTHER" id="PTHR42985:SF10">
    <property type="entry name" value="SODIUM-COUPLED MONOCARBOXYLATE TRANSPORTER 1"/>
    <property type="match status" value="1"/>
</dbReference>
<dbReference type="GO" id="GO:0015730">
    <property type="term" value="P:propanoate transmembrane transport"/>
    <property type="evidence" value="ECO:0007669"/>
    <property type="project" value="TreeGrafter"/>
</dbReference>
<dbReference type="AlphaFoldDB" id="A0A4X2KMA4"/>
<evidence type="ECO:0000256" key="11">
    <source>
        <dbReference type="RuleBase" id="RU362091"/>
    </source>
</evidence>
<evidence type="ECO:0000256" key="2">
    <source>
        <dbReference type="ARBA" id="ARBA00006434"/>
    </source>
</evidence>
<dbReference type="GO" id="GO:0005886">
    <property type="term" value="C:plasma membrane"/>
    <property type="evidence" value="ECO:0007669"/>
    <property type="project" value="UniProtKB-SubCell"/>
</dbReference>
<keyword evidence="8" id="KW-0406">Ion transport</keyword>
<reference evidence="14" key="1">
    <citation type="submission" date="2018-12" db="EMBL/GenBank/DDBJ databases">
        <authorList>
            <person name="Yazar S."/>
        </authorList>
    </citation>
    <scope>NUCLEOTIDE SEQUENCE [LARGE SCALE GENOMIC DNA]</scope>
</reference>
<dbReference type="GO" id="GO:0005343">
    <property type="term" value="F:organic acid:sodium symporter activity"/>
    <property type="evidence" value="ECO:0007669"/>
    <property type="project" value="TreeGrafter"/>
</dbReference>
<keyword evidence="5 12" id="KW-0812">Transmembrane</keyword>
<name>A0A4X2KMA4_VOMUR</name>
<organism evidence="13 14">
    <name type="scientific">Vombatus ursinus</name>
    <name type="common">Common wombat</name>
    <dbReference type="NCBI Taxonomy" id="29139"/>
    <lineage>
        <taxon>Eukaryota</taxon>
        <taxon>Metazoa</taxon>
        <taxon>Chordata</taxon>
        <taxon>Craniata</taxon>
        <taxon>Vertebrata</taxon>
        <taxon>Euteleostomi</taxon>
        <taxon>Mammalia</taxon>
        <taxon>Metatheria</taxon>
        <taxon>Diprotodontia</taxon>
        <taxon>Vombatidae</taxon>
        <taxon>Vombatus</taxon>
    </lineage>
</organism>
<keyword evidence="9 12" id="KW-0472">Membrane</keyword>
<dbReference type="Proteomes" id="UP000314987">
    <property type="component" value="Unassembled WGS sequence"/>
</dbReference>
<dbReference type="GO" id="GO:0070062">
    <property type="term" value="C:extracellular exosome"/>
    <property type="evidence" value="ECO:0007669"/>
    <property type="project" value="TreeGrafter"/>
</dbReference>
<evidence type="ECO:0000313" key="13">
    <source>
        <dbReference type="Ensembl" id="ENSVURP00010012908.1"/>
    </source>
</evidence>
<feature type="transmembrane region" description="Helical" evidence="12">
    <location>
        <begin position="31"/>
        <end position="50"/>
    </location>
</feature>
<comment type="subcellular location">
    <subcellularLocation>
        <location evidence="1">Cell membrane</location>
        <topology evidence="1">Multi-pass membrane protein</topology>
    </subcellularLocation>
</comment>
<reference evidence="13" key="3">
    <citation type="submission" date="2025-09" db="UniProtKB">
        <authorList>
            <consortium name="Ensembl"/>
        </authorList>
    </citation>
    <scope>IDENTIFICATION</scope>
</reference>
<keyword evidence="7" id="KW-0915">Sodium</keyword>
<keyword evidence="14" id="KW-1185">Reference proteome</keyword>
<evidence type="ECO:0000256" key="8">
    <source>
        <dbReference type="ARBA" id="ARBA00023065"/>
    </source>
</evidence>
<dbReference type="PANTHER" id="PTHR42985">
    <property type="entry name" value="SODIUM-COUPLED MONOCARBOXYLATE TRANSPORTER"/>
    <property type="match status" value="1"/>
</dbReference>
<evidence type="ECO:0000256" key="12">
    <source>
        <dbReference type="SAM" id="Phobius"/>
    </source>
</evidence>
<sequence>TLTPGNTSLPSRPTTATGSAAMSKDFSVWDYLVFVATLLISASIGIYYAWMKKGRQTATEFLMGGRQMSGVPVSLSLTASFMSAVTVLGTPAEVYRFGAMFGFFFISYTLVVFITTEIFMPVFYRLQISSTYEYLELRFNKHIRLLGTIFFITQ</sequence>
<evidence type="ECO:0000256" key="4">
    <source>
        <dbReference type="ARBA" id="ARBA00022475"/>
    </source>
</evidence>
<keyword evidence="4" id="KW-1003">Cell membrane</keyword>
<dbReference type="PROSITE" id="PS50283">
    <property type="entry name" value="NA_SOLUT_SYMP_3"/>
    <property type="match status" value="1"/>
</dbReference>
<keyword evidence="6 12" id="KW-1133">Transmembrane helix</keyword>
<dbReference type="OMA" id="CTGSKQK"/>